<reference evidence="2 3" key="1">
    <citation type="submission" date="2016-04" db="EMBL/GenBank/DDBJ databases">
        <title>A degradative enzymes factory behind the ericoid mycorrhizal symbiosis.</title>
        <authorList>
            <consortium name="DOE Joint Genome Institute"/>
            <person name="Martino E."/>
            <person name="Morin E."/>
            <person name="Grelet G."/>
            <person name="Kuo A."/>
            <person name="Kohler A."/>
            <person name="Daghino S."/>
            <person name="Barry K."/>
            <person name="Choi C."/>
            <person name="Cichocki N."/>
            <person name="Clum A."/>
            <person name="Copeland A."/>
            <person name="Hainaut M."/>
            <person name="Haridas S."/>
            <person name="Labutti K."/>
            <person name="Lindquist E."/>
            <person name="Lipzen A."/>
            <person name="Khouja H.-R."/>
            <person name="Murat C."/>
            <person name="Ohm R."/>
            <person name="Olson A."/>
            <person name="Spatafora J."/>
            <person name="Veneault-Fourrey C."/>
            <person name="Henrissat B."/>
            <person name="Grigoriev I."/>
            <person name="Martin F."/>
            <person name="Perotto S."/>
        </authorList>
    </citation>
    <scope>NUCLEOTIDE SEQUENCE [LARGE SCALE GENOMIC DNA]</scope>
    <source>
        <strain evidence="2 3">F</strain>
    </source>
</reference>
<gene>
    <name evidence="2" type="ORF">L207DRAFT_197733</name>
</gene>
<dbReference type="OrthoDB" id="823504at2759"/>
<name>A0A2J6QXX9_HYAVF</name>
<organism evidence="2 3">
    <name type="scientific">Hyaloscypha variabilis (strain UAMH 11265 / GT02V1 / F)</name>
    <name type="common">Meliniomyces variabilis</name>
    <dbReference type="NCBI Taxonomy" id="1149755"/>
    <lineage>
        <taxon>Eukaryota</taxon>
        <taxon>Fungi</taxon>
        <taxon>Dikarya</taxon>
        <taxon>Ascomycota</taxon>
        <taxon>Pezizomycotina</taxon>
        <taxon>Leotiomycetes</taxon>
        <taxon>Helotiales</taxon>
        <taxon>Hyaloscyphaceae</taxon>
        <taxon>Hyaloscypha</taxon>
        <taxon>Hyaloscypha variabilis</taxon>
    </lineage>
</organism>
<proteinExistence type="predicted"/>
<sequence>MAKMETSITQMRRTLEQVMASISFQTSGPTGFASCWKQEPMTLEDAHGKLLPLPLELVVSWQMLDSILLGHFRAVIGEKKVQKQEFEIEDSMARSILSRKDPWSQICRYFVRRMMTNPLRYPPRSPNFICAGKDRPRKE</sequence>
<dbReference type="Pfam" id="PF22893">
    <property type="entry name" value="ULD_2"/>
    <property type="match status" value="1"/>
</dbReference>
<evidence type="ECO:0000313" key="3">
    <source>
        <dbReference type="Proteomes" id="UP000235786"/>
    </source>
</evidence>
<evidence type="ECO:0000259" key="1">
    <source>
        <dbReference type="Pfam" id="PF22893"/>
    </source>
</evidence>
<feature type="domain" description="Ubiquitin-like" evidence="1">
    <location>
        <begin position="37"/>
        <end position="107"/>
    </location>
</feature>
<dbReference type="Proteomes" id="UP000235786">
    <property type="component" value="Unassembled WGS sequence"/>
</dbReference>
<dbReference type="PROSITE" id="PS51257">
    <property type="entry name" value="PROKAR_LIPOPROTEIN"/>
    <property type="match status" value="1"/>
</dbReference>
<dbReference type="InterPro" id="IPR054464">
    <property type="entry name" value="ULD_fung"/>
</dbReference>
<dbReference type="EMBL" id="KZ613964">
    <property type="protein sequence ID" value="PMD31127.1"/>
    <property type="molecule type" value="Genomic_DNA"/>
</dbReference>
<keyword evidence="3" id="KW-1185">Reference proteome</keyword>
<dbReference type="AlphaFoldDB" id="A0A2J6QXX9"/>
<accession>A0A2J6QXX9</accession>
<protein>
    <recommendedName>
        <fullName evidence="1">Ubiquitin-like domain-containing protein</fullName>
    </recommendedName>
</protein>
<evidence type="ECO:0000313" key="2">
    <source>
        <dbReference type="EMBL" id="PMD31127.1"/>
    </source>
</evidence>